<evidence type="ECO:0000256" key="3">
    <source>
        <dbReference type="ARBA" id="ARBA00022679"/>
    </source>
</evidence>
<evidence type="ECO:0000256" key="5">
    <source>
        <dbReference type="ARBA" id="ARBA00022741"/>
    </source>
</evidence>
<comment type="similarity">
    <text evidence="1 9 10">Belongs to the acetokinase family.</text>
</comment>
<keyword evidence="4 9" id="KW-0479">Metal-binding</keyword>
<organism evidence="11 12">
    <name type="scientific">Legionella brunensis</name>
    <dbReference type="NCBI Taxonomy" id="29422"/>
    <lineage>
        <taxon>Bacteria</taxon>
        <taxon>Pseudomonadati</taxon>
        <taxon>Pseudomonadota</taxon>
        <taxon>Gammaproteobacteria</taxon>
        <taxon>Legionellales</taxon>
        <taxon>Legionellaceae</taxon>
        <taxon>Legionella</taxon>
    </lineage>
</organism>
<dbReference type="PROSITE" id="PS01075">
    <property type="entry name" value="ACETATE_KINASE_1"/>
    <property type="match status" value="1"/>
</dbReference>
<dbReference type="AlphaFoldDB" id="A0A0W0SMG0"/>
<evidence type="ECO:0000256" key="10">
    <source>
        <dbReference type="RuleBase" id="RU003835"/>
    </source>
</evidence>
<feature type="binding site" evidence="9">
    <location>
        <begin position="206"/>
        <end position="210"/>
    </location>
    <ligand>
        <name>ATP</name>
        <dbReference type="ChEBI" id="CHEBI:30616"/>
    </ligand>
</feature>
<keyword evidence="2 9" id="KW-0963">Cytoplasm</keyword>
<evidence type="ECO:0000313" key="12">
    <source>
        <dbReference type="Proteomes" id="UP000054742"/>
    </source>
</evidence>
<dbReference type="InterPro" id="IPR023865">
    <property type="entry name" value="Aliphatic_acid_kinase_CS"/>
</dbReference>
<dbReference type="InterPro" id="IPR004372">
    <property type="entry name" value="Ac/propionate_kinase"/>
</dbReference>
<dbReference type="PATRIC" id="fig|29422.6.peg.1394"/>
<dbReference type="Gene3D" id="3.30.420.40">
    <property type="match status" value="2"/>
</dbReference>
<comment type="caution">
    <text evidence="9">Lacks conserved residue(s) required for the propagation of feature annotation.</text>
</comment>
<reference evidence="11 12" key="1">
    <citation type="submission" date="2015-11" db="EMBL/GenBank/DDBJ databases">
        <title>Genomic analysis of 38 Legionella species identifies large and diverse effector repertoires.</title>
        <authorList>
            <person name="Burstein D."/>
            <person name="Amaro F."/>
            <person name="Zusman T."/>
            <person name="Lifshitz Z."/>
            <person name="Cohen O."/>
            <person name="Gilbert J.A."/>
            <person name="Pupko T."/>
            <person name="Shuman H.A."/>
            <person name="Segal G."/>
        </authorList>
    </citation>
    <scope>NUCLEOTIDE SEQUENCE [LARGE SCALE GENOMIC DNA]</scope>
    <source>
        <strain evidence="11 12">ATCC 43878</strain>
    </source>
</reference>
<comment type="catalytic activity">
    <reaction evidence="9">
        <text>acetate + ATP = acetyl phosphate + ADP</text>
        <dbReference type="Rhea" id="RHEA:11352"/>
        <dbReference type="ChEBI" id="CHEBI:22191"/>
        <dbReference type="ChEBI" id="CHEBI:30089"/>
        <dbReference type="ChEBI" id="CHEBI:30616"/>
        <dbReference type="ChEBI" id="CHEBI:456216"/>
        <dbReference type="EC" id="2.7.2.1"/>
    </reaction>
</comment>
<comment type="cofactor">
    <cofactor evidence="9">
        <name>Mg(2+)</name>
        <dbReference type="ChEBI" id="CHEBI:18420"/>
    </cofactor>
    <cofactor evidence="9">
        <name>Mn(2+)</name>
        <dbReference type="ChEBI" id="CHEBI:29035"/>
    </cofactor>
    <text evidence="9">Mg(2+). Can also accept Mn(2+).</text>
</comment>
<comment type="caution">
    <text evidence="11">The sequence shown here is derived from an EMBL/GenBank/DDBJ whole genome shotgun (WGS) entry which is preliminary data.</text>
</comment>
<dbReference type="OrthoDB" id="9802453at2"/>
<dbReference type="InterPro" id="IPR043129">
    <property type="entry name" value="ATPase_NBD"/>
</dbReference>
<dbReference type="HAMAP" id="MF_00020">
    <property type="entry name" value="Acetate_kinase"/>
    <property type="match status" value="1"/>
</dbReference>
<keyword evidence="5 9" id="KW-0547">Nucleotide-binding</keyword>
<keyword evidence="6 9" id="KW-0418">Kinase</keyword>
<accession>A0A0W0SMG0</accession>
<protein>
    <recommendedName>
        <fullName evidence="9">Acetate kinase</fullName>
        <ecNumber evidence="9">2.7.2.1</ecNumber>
    </recommendedName>
    <alternativeName>
        <fullName evidence="9">Acetokinase</fullName>
    </alternativeName>
</protein>
<dbReference type="GO" id="GO:0006085">
    <property type="term" value="P:acetyl-CoA biosynthetic process"/>
    <property type="evidence" value="ECO:0007669"/>
    <property type="project" value="UniProtKB-UniRule"/>
</dbReference>
<feature type="active site" description="Proton donor/acceptor" evidence="9">
    <location>
        <position position="148"/>
    </location>
</feature>
<evidence type="ECO:0000256" key="1">
    <source>
        <dbReference type="ARBA" id="ARBA00008748"/>
    </source>
</evidence>
<dbReference type="PROSITE" id="PS01076">
    <property type="entry name" value="ACETATE_KINASE_2"/>
    <property type="match status" value="1"/>
</dbReference>
<dbReference type="GO" id="GO:0006083">
    <property type="term" value="P:acetate metabolic process"/>
    <property type="evidence" value="ECO:0007669"/>
    <property type="project" value="TreeGrafter"/>
</dbReference>
<dbReference type="Pfam" id="PF00871">
    <property type="entry name" value="Acetate_kinase"/>
    <property type="match status" value="1"/>
</dbReference>
<name>A0A0W0SMG0_9GAMM</name>
<dbReference type="UniPathway" id="UPA00340">
    <property type="reaction ID" value="UER00458"/>
</dbReference>
<feature type="binding site" evidence="9">
    <location>
        <position position="10"/>
    </location>
    <ligand>
        <name>Mg(2+)</name>
        <dbReference type="ChEBI" id="CHEBI:18420"/>
    </ligand>
</feature>
<evidence type="ECO:0000256" key="7">
    <source>
        <dbReference type="ARBA" id="ARBA00022840"/>
    </source>
</evidence>
<keyword evidence="3 9" id="KW-0808">Transferase</keyword>
<keyword evidence="7 9" id="KW-0067">ATP-binding</keyword>
<dbReference type="GO" id="GO:0005524">
    <property type="term" value="F:ATP binding"/>
    <property type="evidence" value="ECO:0007669"/>
    <property type="project" value="UniProtKB-KW"/>
</dbReference>
<evidence type="ECO:0000256" key="2">
    <source>
        <dbReference type="ARBA" id="ARBA00022490"/>
    </source>
</evidence>
<comment type="subcellular location">
    <subcellularLocation>
        <location evidence="9">Cytoplasm</location>
    </subcellularLocation>
</comment>
<dbReference type="InterPro" id="IPR000890">
    <property type="entry name" value="Aliphatic_acid_kin_short-chain"/>
</dbReference>
<dbReference type="PANTHER" id="PTHR21060">
    <property type="entry name" value="ACETATE KINASE"/>
    <property type="match status" value="1"/>
</dbReference>
<keyword evidence="12" id="KW-1185">Reference proteome</keyword>
<proteinExistence type="inferred from homology"/>
<evidence type="ECO:0000256" key="8">
    <source>
        <dbReference type="ARBA" id="ARBA00022842"/>
    </source>
</evidence>
<dbReference type="GO" id="GO:0005829">
    <property type="term" value="C:cytosol"/>
    <property type="evidence" value="ECO:0007669"/>
    <property type="project" value="TreeGrafter"/>
</dbReference>
<comment type="subunit">
    <text evidence="9">Homodimer.</text>
</comment>
<comment type="pathway">
    <text evidence="9">Metabolic intermediate biosynthesis; acetyl-CoA biosynthesis; acetyl-CoA from acetate: step 1/2.</text>
</comment>
<keyword evidence="8 9" id="KW-0460">Magnesium</keyword>
<dbReference type="PIRSF" id="PIRSF000722">
    <property type="entry name" value="Acetate_prop_kin"/>
    <property type="match status" value="1"/>
</dbReference>
<comment type="function">
    <text evidence="9">Catalyzes the formation of acetyl phosphate from acetate and ATP. Can also catalyze the reverse reaction.</text>
</comment>
<evidence type="ECO:0000256" key="4">
    <source>
        <dbReference type="ARBA" id="ARBA00022723"/>
    </source>
</evidence>
<dbReference type="Proteomes" id="UP000054742">
    <property type="component" value="Unassembled WGS sequence"/>
</dbReference>
<evidence type="ECO:0000256" key="9">
    <source>
        <dbReference type="HAMAP-Rule" id="MF_00020"/>
    </source>
</evidence>
<dbReference type="RefSeq" id="WP_058441400.1">
    <property type="nucleotide sequence ID" value="NZ_CAAAHU010000028.1"/>
</dbReference>
<dbReference type="EMBL" id="LNXV01000009">
    <property type="protein sequence ID" value="KTC84449.1"/>
    <property type="molecule type" value="Genomic_DNA"/>
</dbReference>
<feature type="binding site" evidence="9">
    <location>
        <position position="91"/>
    </location>
    <ligand>
        <name>substrate</name>
    </ligand>
</feature>
<dbReference type="GO" id="GO:0000287">
    <property type="term" value="F:magnesium ion binding"/>
    <property type="evidence" value="ECO:0007669"/>
    <property type="project" value="UniProtKB-UniRule"/>
</dbReference>
<evidence type="ECO:0000256" key="6">
    <source>
        <dbReference type="ARBA" id="ARBA00022777"/>
    </source>
</evidence>
<dbReference type="GO" id="GO:0008776">
    <property type="term" value="F:acetate kinase activity"/>
    <property type="evidence" value="ECO:0007669"/>
    <property type="project" value="UniProtKB-UniRule"/>
</dbReference>
<dbReference type="NCBIfam" id="TIGR00016">
    <property type="entry name" value="ackA"/>
    <property type="match status" value="1"/>
</dbReference>
<feature type="binding site" evidence="9">
    <location>
        <position position="377"/>
    </location>
    <ligand>
        <name>Mg(2+)</name>
        <dbReference type="ChEBI" id="CHEBI:18420"/>
    </ligand>
</feature>
<dbReference type="STRING" id="29422.Lbru_1317"/>
<gene>
    <name evidence="11" type="primary">ackA_2</name>
    <name evidence="9" type="synonym">ackA</name>
    <name evidence="11" type="ORF">Lbru_1317</name>
</gene>
<dbReference type="PANTHER" id="PTHR21060:SF21">
    <property type="entry name" value="ACETATE KINASE"/>
    <property type="match status" value="1"/>
</dbReference>
<dbReference type="SUPFAM" id="SSF53067">
    <property type="entry name" value="Actin-like ATPase domain"/>
    <property type="match status" value="2"/>
</dbReference>
<feature type="site" description="Transition state stabilizer" evidence="9">
    <location>
        <position position="179"/>
    </location>
</feature>
<feature type="site" description="Transition state stabilizer" evidence="9">
    <location>
        <position position="239"/>
    </location>
</feature>
<sequence>MDSKQIIVINSGSSSIKFAVYDFSSLLKKRLHGVVENIHIKPSLKLFNEHNQLLNKRAFDQDTDYHFFYELLFSSLKHNQFGFDIEYVGHRVVHGGKNFKTPVIISNEVVERLKELIPFAPLHQPYNLEAISIISELYPHLKQIACFDTSFHTTHPFKADTFGIPRSLSLEGVKRYGFHGLSYEYIMHRLKELDTEKYNGRIIIAHLGNGASMCAVKNGQSIDSTMGFTALDGLVMGSRCGNLDPGVILYLLKSKKMSAAEVQTVLYKQSGLLGISGISSNMQQLLASENQAAKEAIDVFIYRIQREIGALTAVLGGLDMLVFTGGIGQNSWQIRESVCHKSQWLGIQIDPHLNKKNSHKISTDLSLVDIYAIPTDEEWIIANHCYHLIN</sequence>
<feature type="binding site" evidence="9">
    <location>
        <position position="17"/>
    </location>
    <ligand>
        <name>ATP</name>
        <dbReference type="ChEBI" id="CHEBI:30616"/>
    </ligand>
</feature>
<dbReference type="EC" id="2.7.2.1" evidence="9"/>
<dbReference type="PRINTS" id="PR00471">
    <property type="entry name" value="ACETATEKNASE"/>
</dbReference>
<evidence type="ECO:0000313" key="11">
    <source>
        <dbReference type="EMBL" id="KTC84449.1"/>
    </source>
</evidence>